<dbReference type="InterPro" id="IPR056948">
    <property type="entry name" value="PNGaseA_N"/>
</dbReference>
<evidence type="ECO:0000259" key="2">
    <source>
        <dbReference type="Pfam" id="PF12222"/>
    </source>
</evidence>
<organism evidence="3 4">
    <name type="scientific">Actinospica durhamensis</name>
    <dbReference type="NCBI Taxonomy" id="1508375"/>
    <lineage>
        <taxon>Bacteria</taxon>
        <taxon>Bacillati</taxon>
        <taxon>Actinomycetota</taxon>
        <taxon>Actinomycetes</taxon>
        <taxon>Catenulisporales</taxon>
        <taxon>Actinospicaceae</taxon>
        <taxon>Actinospica</taxon>
    </lineage>
</organism>
<dbReference type="Pfam" id="PF12222">
    <property type="entry name" value="PNGaseA"/>
    <property type="match status" value="1"/>
</dbReference>
<protein>
    <recommendedName>
        <fullName evidence="2">Peptide N-acetyl-beta-D-glucosaminyl asparaginase amidase A N-terminal domain-containing protein</fullName>
    </recommendedName>
</protein>
<keyword evidence="4" id="KW-1185">Reference proteome</keyword>
<evidence type="ECO:0000256" key="1">
    <source>
        <dbReference type="SAM" id="SignalP"/>
    </source>
</evidence>
<dbReference type="Proteomes" id="UP000675781">
    <property type="component" value="Unassembled WGS sequence"/>
</dbReference>
<dbReference type="InterPro" id="IPR021102">
    <property type="entry name" value="PNGase_A"/>
</dbReference>
<feature type="domain" description="Peptide N-acetyl-beta-D-glucosaminyl asparaginase amidase A N-terminal" evidence="2">
    <location>
        <begin position="92"/>
        <end position="402"/>
    </location>
</feature>
<dbReference type="AlphaFoldDB" id="A0A941IU05"/>
<sequence length="601" mass="63619">MRLTTSVRSGTGFRAAALAAVLGLALASGPAASAAAAPEHAGAATHAVLPSAPATLAQARTEAAQTSAASPDYVENGYANPVSAYQPVPRPDTRSCTVTAMQYDFSNSYFTGDYVGTLTPPSACAGSWNKVVLDWYGSVQGVQYDRLAGVWIGGAEVLRTSTPEPDAAGISWHVDKDISAFIPLLTKAQPLDVSLGNLINSTDTGVYHITLKVTYYMADRADPPARTANEVLPLSNTDSNGASDWWDLSQGQSASLTETFPTNLTGASLEIYARGNGCEEFWYSNVPDDDATDTAEGYCSGGTYREVGVEVDGQLAGIAQAYPVIYSGGINPLMWRPIMSVDSLRTEPYTLDLTPFAGVLSDGKPHTITLVPPSDISDVWMLDATMFLTTDPHRTHTGGAVTQDTIAAAPKLTTTIASPTTGTDVITADASRDWSVSGYVETSHGRVQTTVSQHLAYRNLDTIWGGGDYQTVSQQDQGYTQVDTNGSAQRQTWSYPISMYASYVPDSTGPGFLLTAKVSQARFTSTELGGLGGGWLTTARVADQVAAGGVLQRADDGTDVQADGQDSEDYQSSAIEEPCYHHVIEADHGQVTSDTYPGCRD</sequence>
<feature type="signal peptide" evidence="1">
    <location>
        <begin position="1"/>
        <end position="33"/>
    </location>
</feature>
<reference evidence="3" key="1">
    <citation type="submission" date="2021-04" db="EMBL/GenBank/DDBJ databases">
        <title>Genome based classification of Actinospica acidithermotolerans sp. nov., an actinobacterium isolated from an Indonesian hot spring.</title>
        <authorList>
            <person name="Kusuma A.B."/>
            <person name="Putra K.E."/>
            <person name="Nafisah S."/>
            <person name="Loh J."/>
            <person name="Nouioui I."/>
            <person name="Goodfellow M."/>
        </authorList>
    </citation>
    <scope>NUCLEOTIDE SEQUENCE</scope>
    <source>
        <strain evidence="3">CSCA 57</strain>
    </source>
</reference>
<name>A0A941IU05_9ACTN</name>
<dbReference type="RefSeq" id="WP_212531173.1">
    <property type="nucleotide sequence ID" value="NZ_JAGSOG010000156.1"/>
</dbReference>
<dbReference type="EMBL" id="JAGSOG010000156">
    <property type="protein sequence ID" value="MBR7836698.1"/>
    <property type="molecule type" value="Genomic_DNA"/>
</dbReference>
<accession>A0A941IU05</accession>
<evidence type="ECO:0000313" key="4">
    <source>
        <dbReference type="Proteomes" id="UP000675781"/>
    </source>
</evidence>
<proteinExistence type="predicted"/>
<dbReference type="PANTHER" id="PTHR31104">
    <property type="entry name" value="PEPTIDE-N4-(N-ACETYL-BETA-GLUCOSAMINYL)ASPARAGINE AMIDASE A PROTEIN"/>
    <property type="match status" value="1"/>
</dbReference>
<evidence type="ECO:0000313" key="3">
    <source>
        <dbReference type="EMBL" id="MBR7836698.1"/>
    </source>
</evidence>
<feature type="chain" id="PRO_5039621021" description="Peptide N-acetyl-beta-D-glucosaminyl asparaginase amidase A N-terminal domain-containing protein" evidence="1">
    <location>
        <begin position="34"/>
        <end position="601"/>
    </location>
</feature>
<keyword evidence="1" id="KW-0732">Signal</keyword>
<comment type="caution">
    <text evidence="3">The sequence shown here is derived from an EMBL/GenBank/DDBJ whole genome shotgun (WGS) entry which is preliminary data.</text>
</comment>
<dbReference type="Pfam" id="PF25156">
    <property type="entry name" value="PNGase_A_C"/>
    <property type="match status" value="1"/>
</dbReference>
<gene>
    <name evidence="3" type="ORF">KDL01_25685</name>
</gene>